<dbReference type="Pfam" id="PF00150">
    <property type="entry name" value="Cellulase"/>
    <property type="match status" value="1"/>
</dbReference>
<gene>
    <name evidence="10" type="ORF">DK389_17905</name>
</gene>
<evidence type="ECO:0000256" key="8">
    <source>
        <dbReference type="SAM" id="SignalP"/>
    </source>
</evidence>
<dbReference type="PANTHER" id="PTHR31297">
    <property type="entry name" value="GLUCAN ENDO-1,6-BETA-GLUCOSIDASE B"/>
    <property type="match status" value="1"/>
</dbReference>
<feature type="chain" id="PRO_5016063311" description="Glycoside hydrolase family 5 domain-containing protein" evidence="8">
    <location>
        <begin position="21"/>
        <end position="424"/>
    </location>
</feature>
<dbReference type="KEGG" id="mets:DK389_17905"/>
<dbReference type="EMBL" id="CP029550">
    <property type="protein sequence ID" value="AWN42027.1"/>
    <property type="molecule type" value="Genomic_DNA"/>
</dbReference>
<evidence type="ECO:0000256" key="7">
    <source>
        <dbReference type="RuleBase" id="RU361153"/>
    </source>
</evidence>
<keyword evidence="2 7" id="KW-0378">Hydrolase</keyword>
<sequence length="424" mass="46682">MRALLLVLLLLAGVIPAAQSASPEQAFRRGVGVHTMLNWGRLDPADRARYAADPFSGPTYELPEAVIRNVAAAGFDFVRLTLDPGPFLQLEGPARDALDARLSDTVRRFLAAGLAVVVDLHPNTQVPRYDPVNWLRSTEDPVFLRYVELVRRTARLLGGLGSASVAFELMNEPPYGYDQTSIRRWQTMCERLHATVRAVAPDLLVVLTGAHGGDRFGLMALDTTPFRGSRVLYSFHYYEPYPFTHQGVVSDSKGSEMWRYLSEMPYPAASVPAPLVLDVVRANVEGDASLGPGRRRAALREAQAQARAYIAEGFGRASIVQAFDQVADWARRNAVPADRIFLGEFGATRTYGRYRASDPLSYETWLRDIRELAEQRSFGWALWALGGYGGMSLVAEDGGSILDRTTLRALGLKADPETRAGAPQ</sequence>
<dbReference type="GO" id="GO:0005576">
    <property type="term" value="C:extracellular region"/>
    <property type="evidence" value="ECO:0007669"/>
    <property type="project" value="TreeGrafter"/>
</dbReference>
<name>A0A2U8W7F1_9HYPH</name>
<dbReference type="InterPro" id="IPR017853">
    <property type="entry name" value="GH"/>
</dbReference>
<keyword evidence="8" id="KW-0732">Signal</keyword>
<keyword evidence="3" id="KW-0136">Cellulose degradation</keyword>
<evidence type="ECO:0000259" key="9">
    <source>
        <dbReference type="Pfam" id="PF00150"/>
    </source>
</evidence>
<dbReference type="OrthoDB" id="9800955at2"/>
<dbReference type="InterPro" id="IPR001547">
    <property type="entry name" value="Glyco_hydro_5"/>
</dbReference>
<protein>
    <recommendedName>
        <fullName evidence="9">Glycoside hydrolase family 5 domain-containing protein</fullName>
    </recommendedName>
</protein>
<comment type="similarity">
    <text evidence="1 7">Belongs to the glycosyl hydrolase 5 (cellulase A) family.</text>
</comment>
<organism evidence="10 11">
    <name type="scientific">Methylobacterium durans</name>
    <dbReference type="NCBI Taxonomy" id="2202825"/>
    <lineage>
        <taxon>Bacteria</taxon>
        <taxon>Pseudomonadati</taxon>
        <taxon>Pseudomonadota</taxon>
        <taxon>Alphaproteobacteria</taxon>
        <taxon>Hyphomicrobiales</taxon>
        <taxon>Methylobacteriaceae</taxon>
        <taxon>Methylobacterium</taxon>
    </lineage>
</organism>
<evidence type="ECO:0000256" key="6">
    <source>
        <dbReference type="ARBA" id="ARBA00023326"/>
    </source>
</evidence>
<dbReference type="Proteomes" id="UP000245926">
    <property type="component" value="Chromosome"/>
</dbReference>
<dbReference type="GO" id="GO:0030245">
    <property type="term" value="P:cellulose catabolic process"/>
    <property type="evidence" value="ECO:0007669"/>
    <property type="project" value="UniProtKB-KW"/>
</dbReference>
<dbReference type="RefSeq" id="WP_109891555.1">
    <property type="nucleotide sequence ID" value="NZ_CP029550.1"/>
</dbReference>
<dbReference type="GO" id="GO:0008422">
    <property type="term" value="F:beta-glucosidase activity"/>
    <property type="evidence" value="ECO:0007669"/>
    <property type="project" value="TreeGrafter"/>
</dbReference>
<feature type="domain" description="Glycoside hydrolase family 5" evidence="9">
    <location>
        <begin position="63"/>
        <end position="387"/>
    </location>
</feature>
<evidence type="ECO:0000313" key="11">
    <source>
        <dbReference type="Proteomes" id="UP000245926"/>
    </source>
</evidence>
<reference evidence="11" key="1">
    <citation type="submission" date="2018-05" db="EMBL/GenBank/DDBJ databases">
        <title>Complete Genome Sequence of Methylobacterium sp. 17SD2-17.</title>
        <authorList>
            <person name="Srinivasan S."/>
        </authorList>
    </citation>
    <scope>NUCLEOTIDE SEQUENCE [LARGE SCALE GENOMIC DNA]</scope>
    <source>
        <strain evidence="11">17SD2-17</strain>
    </source>
</reference>
<keyword evidence="11" id="KW-1185">Reference proteome</keyword>
<dbReference type="AlphaFoldDB" id="A0A2U8W7F1"/>
<evidence type="ECO:0000256" key="5">
    <source>
        <dbReference type="ARBA" id="ARBA00023295"/>
    </source>
</evidence>
<dbReference type="PANTHER" id="PTHR31297:SF41">
    <property type="entry name" value="ENDOGLUCANASE, PUTATIVE (AFU_ORTHOLOGUE AFUA_5G01830)-RELATED"/>
    <property type="match status" value="1"/>
</dbReference>
<evidence type="ECO:0000256" key="4">
    <source>
        <dbReference type="ARBA" id="ARBA00023277"/>
    </source>
</evidence>
<dbReference type="SUPFAM" id="SSF51445">
    <property type="entry name" value="(Trans)glycosidases"/>
    <property type="match status" value="1"/>
</dbReference>
<keyword evidence="6" id="KW-0624">Polysaccharide degradation</keyword>
<keyword evidence="5 7" id="KW-0326">Glycosidase</keyword>
<evidence type="ECO:0000256" key="1">
    <source>
        <dbReference type="ARBA" id="ARBA00005641"/>
    </source>
</evidence>
<dbReference type="Gene3D" id="3.20.20.80">
    <property type="entry name" value="Glycosidases"/>
    <property type="match status" value="1"/>
</dbReference>
<evidence type="ECO:0000256" key="2">
    <source>
        <dbReference type="ARBA" id="ARBA00022801"/>
    </source>
</evidence>
<evidence type="ECO:0000313" key="10">
    <source>
        <dbReference type="EMBL" id="AWN42027.1"/>
    </source>
</evidence>
<accession>A0A2U8W7F1</accession>
<feature type="signal peptide" evidence="8">
    <location>
        <begin position="1"/>
        <end position="20"/>
    </location>
</feature>
<evidence type="ECO:0000256" key="3">
    <source>
        <dbReference type="ARBA" id="ARBA00023001"/>
    </source>
</evidence>
<keyword evidence="4" id="KW-0119">Carbohydrate metabolism</keyword>
<proteinExistence type="inferred from homology"/>
<dbReference type="GO" id="GO:0009986">
    <property type="term" value="C:cell surface"/>
    <property type="evidence" value="ECO:0007669"/>
    <property type="project" value="TreeGrafter"/>
</dbReference>
<dbReference type="InterPro" id="IPR050386">
    <property type="entry name" value="Glycosyl_hydrolase_5"/>
</dbReference>